<dbReference type="InterPro" id="IPR016032">
    <property type="entry name" value="Sig_transdc_resp-reg_C-effctor"/>
</dbReference>
<dbReference type="PANTHER" id="PTHR48111">
    <property type="entry name" value="REGULATOR OF RPOS"/>
    <property type="match status" value="1"/>
</dbReference>
<dbReference type="GO" id="GO:0000976">
    <property type="term" value="F:transcription cis-regulatory region binding"/>
    <property type="evidence" value="ECO:0007669"/>
    <property type="project" value="TreeGrafter"/>
</dbReference>
<feature type="domain" description="OmpR/PhoB-type" evidence="10">
    <location>
        <begin position="127"/>
        <end position="220"/>
    </location>
</feature>
<feature type="modified residue" description="4-aspartylphosphate" evidence="7">
    <location>
        <position position="55"/>
    </location>
</feature>
<dbReference type="SMART" id="SM00862">
    <property type="entry name" value="Trans_reg_C"/>
    <property type="match status" value="1"/>
</dbReference>
<dbReference type="InterPro" id="IPR011006">
    <property type="entry name" value="CheY-like_superfamily"/>
</dbReference>
<dbReference type="Gene3D" id="3.40.50.2300">
    <property type="match status" value="1"/>
</dbReference>
<keyword evidence="3" id="KW-0902">Two-component regulatory system</keyword>
<dbReference type="GO" id="GO:0032993">
    <property type="term" value="C:protein-DNA complex"/>
    <property type="evidence" value="ECO:0007669"/>
    <property type="project" value="TreeGrafter"/>
</dbReference>
<dbReference type="EMBL" id="CP076022">
    <property type="protein sequence ID" value="QWC11555.1"/>
    <property type="molecule type" value="Genomic_DNA"/>
</dbReference>
<keyword evidence="5 8" id="KW-0238">DNA-binding</keyword>
<dbReference type="SMART" id="SM00448">
    <property type="entry name" value="REC"/>
    <property type="match status" value="1"/>
</dbReference>
<evidence type="ECO:0000256" key="2">
    <source>
        <dbReference type="ARBA" id="ARBA00022553"/>
    </source>
</evidence>
<dbReference type="SUPFAM" id="SSF46894">
    <property type="entry name" value="C-terminal effector domain of the bipartite response regulators"/>
    <property type="match status" value="1"/>
</dbReference>
<proteinExistence type="predicted"/>
<dbReference type="Pfam" id="PF00072">
    <property type="entry name" value="Response_reg"/>
    <property type="match status" value="1"/>
</dbReference>
<evidence type="ECO:0000256" key="5">
    <source>
        <dbReference type="ARBA" id="ARBA00023125"/>
    </source>
</evidence>
<dbReference type="KEGG" id="ajg:KKR91_08495"/>
<evidence type="ECO:0000256" key="7">
    <source>
        <dbReference type="PROSITE-ProRule" id="PRU00169"/>
    </source>
</evidence>
<dbReference type="CDD" id="cd17574">
    <property type="entry name" value="REC_OmpR"/>
    <property type="match status" value="1"/>
</dbReference>
<evidence type="ECO:0000313" key="11">
    <source>
        <dbReference type="EMBL" id="QWC11555.1"/>
    </source>
</evidence>
<evidence type="ECO:0000256" key="4">
    <source>
        <dbReference type="ARBA" id="ARBA00023015"/>
    </source>
</evidence>
<evidence type="ECO:0000313" key="12">
    <source>
        <dbReference type="Proteomes" id="UP000676885"/>
    </source>
</evidence>
<evidence type="ECO:0000256" key="3">
    <source>
        <dbReference type="ARBA" id="ARBA00023012"/>
    </source>
</evidence>
<dbReference type="InterPro" id="IPR036388">
    <property type="entry name" value="WH-like_DNA-bd_sf"/>
</dbReference>
<accession>A0A975R127</accession>
<reference evidence="11 12" key="1">
    <citation type="submission" date="2021-05" db="EMBL/GenBank/DDBJ databases">
        <title>Novel species in genus Arthrobacter.</title>
        <authorList>
            <person name="Zhang G."/>
        </authorList>
    </citation>
    <scope>NUCLEOTIDE SEQUENCE [LARGE SCALE GENOMIC DNA]</scope>
    <source>
        <strain evidence="12">zg-ZUI227</strain>
    </source>
</reference>
<dbReference type="PROSITE" id="PS51755">
    <property type="entry name" value="OMPR_PHOB"/>
    <property type="match status" value="1"/>
</dbReference>
<dbReference type="RefSeq" id="WP_210228641.1">
    <property type="nucleotide sequence ID" value="NZ_CP076022.1"/>
</dbReference>
<protein>
    <submittedName>
        <fullName evidence="11">Response regulator transcription factor</fullName>
    </submittedName>
</protein>
<feature type="domain" description="Response regulatory" evidence="9">
    <location>
        <begin position="6"/>
        <end position="120"/>
    </location>
</feature>
<dbReference type="Pfam" id="PF00486">
    <property type="entry name" value="Trans_reg_C"/>
    <property type="match status" value="1"/>
</dbReference>
<dbReference type="Gene3D" id="1.10.10.10">
    <property type="entry name" value="Winged helix-like DNA-binding domain superfamily/Winged helix DNA-binding domain"/>
    <property type="match status" value="1"/>
</dbReference>
<gene>
    <name evidence="11" type="ORF">KKR91_08495</name>
</gene>
<evidence type="ECO:0000259" key="9">
    <source>
        <dbReference type="PROSITE" id="PS50110"/>
    </source>
</evidence>
<dbReference type="SUPFAM" id="SSF52172">
    <property type="entry name" value="CheY-like"/>
    <property type="match status" value="1"/>
</dbReference>
<evidence type="ECO:0000256" key="1">
    <source>
        <dbReference type="ARBA" id="ARBA00004496"/>
    </source>
</evidence>
<dbReference type="PANTHER" id="PTHR48111:SF22">
    <property type="entry name" value="REGULATOR OF RPOS"/>
    <property type="match status" value="1"/>
</dbReference>
<evidence type="ECO:0000256" key="6">
    <source>
        <dbReference type="ARBA" id="ARBA00023163"/>
    </source>
</evidence>
<feature type="DNA-binding region" description="OmpR/PhoB-type" evidence="8">
    <location>
        <begin position="127"/>
        <end position="220"/>
    </location>
</feature>
<dbReference type="PROSITE" id="PS50110">
    <property type="entry name" value="RESPONSE_REGULATORY"/>
    <property type="match status" value="1"/>
</dbReference>
<dbReference type="Gene3D" id="6.10.250.690">
    <property type="match status" value="1"/>
</dbReference>
<dbReference type="Proteomes" id="UP000676885">
    <property type="component" value="Chromosome"/>
</dbReference>
<evidence type="ECO:0000259" key="10">
    <source>
        <dbReference type="PROSITE" id="PS51755"/>
    </source>
</evidence>
<evidence type="ECO:0000256" key="8">
    <source>
        <dbReference type="PROSITE-ProRule" id="PRU01091"/>
    </source>
</evidence>
<dbReference type="CDD" id="cd00383">
    <property type="entry name" value="trans_reg_C"/>
    <property type="match status" value="1"/>
</dbReference>
<dbReference type="InterPro" id="IPR001867">
    <property type="entry name" value="OmpR/PhoB-type_DNA-bd"/>
</dbReference>
<comment type="subcellular location">
    <subcellularLocation>
        <location evidence="1">Cytoplasm</location>
    </subcellularLocation>
</comment>
<organism evidence="11 12">
    <name type="scientific">Arthrobacter jiangjiafuii</name>
    <dbReference type="NCBI Taxonomy" id="2817475"/>
    <lineage>
        <taxon>Bacteria</taxon>
        <taxon>Bacillati</taxon>
        <taxon>Actinomycetota</taxon>
        <taxon>Actinomycetes</taxon>
        <taxon>Micrococcales</taxon>
        <taxon>Micrococcaceae</taxon>
        <taxon>Arthrobacter</taxon>
    </lineage>
</organism>
<dbReference type="GO" id="GO:0006355">
    <property type="term" value="P:regulation of DNA-templated transcription"/>
    <property type="evidence" value="ECO:0007669"/>
    <property type="project" value="InterPro"/>
</dbReference>
<keyword evidence="4" id="KW-0805">Transcription regulation</keyword>
<keyword evidence="2 7" id="KW-0597">Phosphoprotein</keyword>
<dbReference type="InterPro" id="IPR001789">
    <property type="entry name" value="Sig_transdc_resp-reg_receiver"/>
</dbReference>
<dbReference type="AlphaFoldDB" id="A0A975R127"/>
<sequence length="221" mass="24243">MAEQPRILVVEDDRSLARMLADLLESEGYQVTLAFDGRRALHEGLTRPFDVLLLDRGLPAIEGLDVLARLRSKGVLAPALILSALGNPADRVEGLDRGAEDYLGKPFDIDELLARLRALRRRNISRTPVLPVPGGTLDTTGRTVTTGDGEVVVLSDREGALLEHLARRPAQVFTRGELLDTVFPDADDDGVVDTYVHYLRRKLGRQSVLTVRGLGYRLGVS</sequence>
<dbReference type="GO" id="GO:0005829">
    <property type="term" value="C:cytosol"/>
    <property type="evidence" value="ECO:0007669"/>
    <property type="project" value="TreeGrafter"/>
</dbReference>
<keyword evidence="12" id="KW-1185">Reference proteome</keyword>
<dbReference type="GO" id="GO:0000156">
    <property type="term" value="F:phosphorelay response regulator activity"/>
    <property type="evidence" value="ECO:0007669"/>
    <property type="project" value="TreeGrafter"/>
</dbReference>
<keyword evidence="6" id="KW-0804">Transcription</keyword>
<name>A0A975R127_9MICC</name>
<dbReference type="InterPro" id="IPR039420">
    <property type="entry name" value="WalR-like"/>
</dbReference>